<dbReference type="Proteomes" id="UP001419268">
    <property type="component" value="Unassembled WGS sequence"/>
</dbReference>
<proteinExistence type="predicted"/>
<sequence length="81" mass="9302">MSCHITNQSYHHSQFTSHILSHHMSCDITNQPLLPSLLSHIRFPPPNKKNTLHSYLTRPPFLLPLTFFILTSLSLTSLPRP</sequence>
<evidence type="ECO:0000313" key="2">
    <source>
        <dbReference type="Proteomes" id="UP001419268"/>
    </source>
</evidence>
<gene>
    <name evidence="1" type="ORF">Scep_005096</name>
</gene>
<organism evidence="1 2">
    <name type="scientific">Stephania cephalantha</name>
    <dbReference type="NCBI Taxonomy" id="152367"/>
    <lineage>
        <taxon>Eukaryota</taxon>
        <taxon>Viridiplantae</taxon>
        <taxon>Streptophyta</taxon>
        <taxon>Embryophyta</taxon>
        <taxon>Tracheophyta</taxon>
        <taxon>Spermatophyta</taxon>
        <taxon>Magnoliopsida</taxon>
        <taxon>Ranunculales</taxon>
        <taxon>Menispermaceae</taxon>
        <taxon>Menispermoideae</taxon>
        <taxon>Cissampelideae</taxon>
        <taxon>Stephania</taxon>
    </lineage>
</organism>
<name>A0AAP0KVD8_9MAGN</name>
<comment type="caution">
    <text evidence="1">The sequence shown here is derived from an EMBL/GenBank/DDBJ whole genome shotgun (WGS) entry which is preliminary data.</text>
</comment>
<evidence type="ECO:0000313" key="1">
    <source>
        <dbReference type="EMBL" id="KAK9158522.1"/>
    </source>
</evidence>
<keyword evidence="2" id="KW-1185">Reference proteome</keyword>
<accession>A0AAP0KVD8</accession>
<dbReference type="EMBL" id="JBBNAG010000002">
    <property type="protein sequence ID" value="KAK9158522.1"/>
    <property type="molecule type" value="Genomic_DNA"/>
</dbReference>
<reference evidence="1 2" key="1">
    <citation type="submission" date="2024-01" db="EMBL/GenBank/DDBJ databases">
        <title>Genome assemblies of Stephania.</title>
        <authorList>
            <person name="Yang L."/>
        </authorList>
    </citation>
    <scope>NUCLEOTIDE SEQUENCE [LARGE SCALE GENOMIC DNA]</scope>
    <source>
        <strain evidence="1">JXDWG</strain>
        <tissue evidence="1">Leaf</tissue>
    </source>
</reference>
<dbReference type="AlphaFoldDB" id="A0AAP0KVD8"/>
<protein>
    <submittedName>
        <fullName evidence="1">Uncharacterized protein</fullName>
    </submittedName>
</protein>